<name>A0A285ICW5_9ACTN</name>
<dbReference type="Pfam" id="PF00884">
    <property type="entry name" value="Sulfatase"/>
    <property type="match status" value="1"/>
</dbReference>
<keyword evidence="1" id="KW-0812">Transmembrane</keyword>
<protein>
    <submittedName>
        <fullName evidence="3">Phosphoglycerol transferase MdoB</fullName>
    </submittedName>
</protein>
<dbReference type="Proteomes" id="UP000219612">
    <property type="component" value="Unassembled WGS sequence"/>
</dbReference>
<evidence type="ECO:0000313" key="4">
    <source>
        <dbReference type="Proteomes" id="UP000219612"/>
    </source>
</evidence>
<dbReference type="AlphaFoldDB" id="A0A285ICW5"/>
<keyword evidence="4" id="KW-1185">Reference proteome</keyword>
<dbReference type="InterPro" id="IPR017850">
    <property type="entry name" value="Alkaline_phosphatase_core_sf"/>
</dbReference>
<dbReference type="GO" id="GO:0016740">
    <property type="term" value="F:transferase activity"/>
    <property type="evidence" value="ECO:0007669"/>
    <property type="project" value="UniProtKB-KW"/>
</dbReference>
<sequence length="550" mass="60193">MPQRVRAFLRRPRVQLSLTILAGVVLFAFLIFPNVLSRLTPGGFVRIPIEAAFVIAILMALPTRARRIAGIIIGVLLGWLVIEKCLDMGFFEELNRPFDPVLDWVLFDDAFSFVVDSYGRAAAIGAVAAILLLVAAVLALTCWSVLRIGALAARHRRRSAITAGGVAVAWALTFSLGVSVYGAVPVAARSSATYAWDRAHQARAGLRDEANFAKEVADDPYRNVAADQMLSALKGKDVIFTFIESYGRSAVETPALAELVDPVLDSGTAQLTKAGYAARSGWLTSPTFGGGSWLAHSTFESGLWINNEQRYRNLVSTDRLTLTRAFKNAGSRTVSVMPGATRAWPEGNFYGYDQVWDSRNLGYNGPKFSWAPMPDQYTLKQLNTIEYKKPGRGPLMVELPLVSSHTPWAPIPDYLPDWNQVGDGSVYAKMVEDGTKPKALWAEPKKVRAEYGKSIQYSLTTLINWITLYGDDNLVMVFLGDHQPSPIAAGANASHDVPITIVAKDPKVLDRVAGWNWADGLRPLPATPVWPMNAFRDRFFAAFGTQAAAS</sequence>
<organism evidence="3 4">
    <name type="scientific">Paractinoplanes atraurantiacus</name>
    <dbReference type="NCBI Taxonomy" id="1036182"/>
    <lineage>
        <taxon>Bacteria</taxon>
        <taxon>Bacillati</taxon>
        <taxon>Actinomycetota</taxon>
        <taxon>Actinomycetes</taxon>
        <taxon>Micromonosporales</taxon>
        <taxon>Micromonosporaceae</taxon>
        <taxon>Paractinoplanes</taxon>
    </lineage>
</organism>
<dbReference type="Gene3D" id="3.40.720.10">
    <property type="entry name" value="Alkaline Phosphatase, subunit A"/>
    <property type="match status" value="1"/>
</dbReference>
<reference evidence="3 4" key="1">
    <citation type="submission" date="2017-09" db="EMBL/GenBank/DDBJ databases">
        <authorList>
            <person name="Ehlers B."/>
            <person name="Leendertz F.H."/>
        </authorList>
    </citation>
    <scope>NUCLEOTIDE SEQUENCE [LARGE SCALE GENOMIC DNA]</scope>
    <source>
        <strain evidence="3 4">CGMCC 4.6857</strain>
    </source>
</reference>
<keyword evidence="3" id="KW-0808">Transferase</keyword>
<gene>
    <name evidence="3" type="ORF">SAMN05421748_107301</name>
</gene>
<feature type="transmembrane region" description="Helical" evidence="1">
    <location>
        <begin position="160"/>
        <end position="184"/>
    </location>
</feature>
<evidence type="ECO:0000259" key="2">
    <source>
        <dbReference type="Pfam" id="PF00884"/>
    </source>
</evidence>
<keyword evidence="1" id="KW-1133">Transmembrane helix</keyword>
<evidence type="ECO:0000313" key="3">
    <source>
        <dbReference type="EMBL" id="SNY45825.1"/>
    </source>
</evidence>
<feature type="transmembrane region" description="Helical" evidence="1">
    <location>
        <begin position="68"/>
        <end position="91"/>
    </location>
</feature>
<dbReference type="EMBL" id="OBDY01000007">
    <property type="protein sequence ID" value="SNY45825.1"/>
    <property type="molecule type" value="Genomic_DNA"/>
</dbReference>
<proteinExistence type="predicted"/>
<dbReference type="SUPFAM" id="SSF53649">
    <property type="entry name" value="Alkaline phosphatase-like"/>
    <property type="match status" value="1"/>
</dbReference>
<keyword evidence="1" id="KW-0472">Membrane</keyword>
<feature type="transmembrane region" description="Helical" evidence="1">
    <location>
        <begin position="44"/>
        <end position="61"/>
    </location>
</feature>
<accession>A0A285ICW5</accession>
<evidence type="ECO:0000256" key="1">
    <source>
        <dbReference type="SAM" id="Phobius"/>
    </source>
</evidence>
<feature type="domain" description="Sulfatase N-terminal" evidence="2">
    <location>
        <begin position="279"/>
        <end position="486"/>
    </location>
</feature>
<feature type="transmembrane region" description="Helical" evidence="1">
    <location>
        <begin position="121"/>
        <end position="148"/>
    </location>
</feature>
<dbReference type="InterPro" id="IPR000917">
    <property type="entry name" value="Sulfatase_N"/>
</dbReference>
<feature type="transmembrane region" description="Helical" evidence="1">
    <location>
        <begin position="12"/>
        <end position="32"/>
    </location>
</feature>